<dbReference type="Gene3D" id="2.40.50.40">
    <property type="match status" value="1"/>
</dbReference>
<sequence>MASMDFMADEYIYENSEQYGKYKTDLKKEIDNIVLNKWGFLDKDWDNDTNNMILDIEENENEINNESEDDFPELKENIIEHKIIDKSYKSLVRWKGFNSNDNSWISLSSFNEKELLVDYLSDKNILIPGINL</sequence>
<proteinExistence type="predicted"/>
<accession>A0A8H7RJ51</accession>
<reference evidence="2 3" key="1">
    <citation type="submission" date="2020-12" db="EMBL/GenBank/DDBJ databases">
        <title>Metabolic potential, ecology and presence of endohyphal bacteria is reflected in genomic diversity of Mucoromycotina.</title>
        <authorList>
            <person name="Muszewska A."/>
            <person name="Okrasinska A."/>
            <person name="Steczkiewicz K."/>
            <person name="Drgas O."/>
            <person name="Orlowska M."/>
            <person name="Perlinska-Lenart U."/>
            <person name="Aleksandrzak-Piekarczyk T."/>
            <person name="Szatraj K."/>
            <person name="Zielenkiewicz U."/>
            <person name="Pilsyk S."/>
            <person name="Malc E."/>
            <person name="Mieczkowski P."/>
            <person name="Kruszewska J.S."/>
            <person name="Biernat P."/>
            <person name="Pawlowska J."/>
        </authorList>
    </citation>
    <scope>NUCLEOTIDE SEQUENCE [LARGE SCALE GENOMIC DNA]</scope>
    <source>
        <strain evidence="2 3">CBS 142.35</strain>
    </source>
</reference>
<dbReference type="PROSITE" id="PS50013">
    <property type="entry name" value="CHROMO_2"/>
    <property type="match status" value="1"/>
</dbReference>
<dbReference type="SUPFAM" id="SSF54160">
    <property type="entry name" value="Chromo domain-like"/>
    <property type="match status" value="1"/>
</dbReference>
<dbReference type="SMART" id="SM00298">
    <property type="entry name" value="CHROMO"/>
    <property type="match status" value="1"/>
</dbReference>
<dbReference type="OrthoDB" id="10267344at2759"/>
<evidence type="ECO:0000259" key="1">
    <source>
        <dbReference type="PROSITE" id="PS50013"/>
    </source>
</evidence>
<dbReference type="EMBL" id="JAEPRB010000808">
    <property type="protein sequence ID" value="KAG2211518.1"/>
    <property type="molecule type" value="Genomic_DNA"/>
</dbReference>
<dbReference type="AlphaFoldDB" id="A0A8H7RJ51"/>
<keyword evidence="3" id="KW-1185">Reference proteome</keyword>
<evidence type="ECO:0000313" key="2">
    <source>
        <dbReference type="EMBL" id="KAG2211518.1"/>
    </source>
</evidence>
<protein>
    <recommendedName>
        <fullName evidence="1">Chromo domain-containing protein</fullName>
    </recommendedName>
</protein>
<dbReference type="Proteomes" id="UP000646827">
    <property type="component" value="Unassembled WGS sequence"/>
</dbReference>
<organism evidence="2 3">
    <name type="scientific">Circinella minor</name>
    <dbReference type="NCBI Taxonomy" id="1195481"/>
    <lineage>
        <taxon>Eukaryota</taxon>
        <taxon>Fungi</taxon>
        <taxon>Fungi incertae sedis</taxon>
        <taxon>Mucoromycota</taxon>
        <taxon>Mucoromycotina</taxon>
        <taxon>Mucoromycetes</taxon>
        <taxon>Mucorales</taxon>
        <taxon>Lichtheimiaceae</taxon>
        <taxon>Circinella</taxon>
    </lineage>
</organism>
<evidence type="ECO:0000313" key="3">
    <source>
        <dbReference type="Proteomes" id="UP000646827"/>
    </source>
</evidence>
<feature type="domain" description="Chromo" evidence="1">
    <location>
        <begin position="73"/>
        <end position="119"/>
    </location>
</feature>
<dbReference type="InterPro" id="IPR000953">
    <property type="entry name" value="Chromo/chromo_shadow_dom"/>
</dbReference>
<comment type="caution">
    <text evidence="2">The sequence shown here is derived from an EMBL/GenBank/DDBJ whole genome shotgun (WGS) entry which is preliminary data.</text>
</comment>
<dbReference type="InterPro" id="IPR016197">
    <property type="entry name" value="Chromo-like_dom_sf"/>
</dbReference>
<gene>
    <name evidence="2" type="ORF">INT45_000896</name>
</gene>
<name>A0A8H7RJ51_9FUNG</name>